<organism evidence="2 3">
    <name type="scientific">Paraconiothyrium brasiliense</name>
    <dbReference type="NCBI Taxonomy" id="300254"/>
    <lineage>
        <taxon>Eukaryota</taxon>
        <taxon>Fungi</taxon>
        <taxon>Dikarya</taxon>
        <taxon>Ascomycota</taxon>
        <taxon>Pezizomycotina</taxon>
        <taxon>Dothideomycetes</taxon>
        <taxon>Pleosporomycetidae</taxon>
        <taxon>Pleosporales</taxon>
        <taxon>Massarineae</taxon>
        <taxon>Didymosphaeriaceae</taxon>
        <taxon>Paraconiothyrium</taxon>
    </lineage>
</organism>
<evidence type="ECO:0000313" key="2">
    <source>
        <dbReference type="EMBL" id="KAL1598836.1"/>
    </source>
</evidence>
<dbReference type="Proteomes" id="UP001521785">
    <property type="component" value="Unassembled WGS sequence"/>
</dbReference>
<evidence type="ECO:0000256" key="1">
    <source>
        <dbReference type="SAM" id="MobiDB-lite"/>
    </source>
</evidence>
<reference evidence="2 3" key="1">
    <citation type="submission" date="2024-02" db="EMBL/GenBank/DDBJ databases">
        <title>De novo assembly and annotation of 12 fungi associated with fruit tree decline syndrome in Ontario, Canada.</title>
        <authorList>
            <person name="Sulman M."/>
            <person name="Ellouze W."/>
            <person name="Ilyukhin E."/>
        </authorList>
    </citation>
    <scope>NUCLEOTIDE SEQUENCE [LARGE SCALE GENOMIC DNA]</scope>
    <source>
        <strain evidence="2 3">M42-189</strain>
    </source>
</reference>
<feature type="compositionally biased region" description="Polar residues" evidence="1">
    <location>
        <begin position="1"/>
        <end position="31"/>
    </location>
</feature>
<comment type="caution">
    <text evidence="2">The sequence shown here is derived from an EMBL/GenBank/DDBJ whole genome shotgun (WGS) entry which is preliminary data.</text>
</comment>
<accession>A0ABR3R329</accession>
<feature type="compositionally biased region" description="Polar residues" evidence="1">
    <location>
        <begin position="78"/>
        <end position="88"/>
    </location>
</feature>
<feature type="region of interest" description="Disordered" evidence="1">
    <location>
        <begin position="69"/>
        <end position="88"/>
    </location>
</feature>
<evidence type="ECO:0000313" key="3">
    <source>
        <dbReference type="Proteomes" id="UP001521785"/>
    </source>
</evidence>
<proteinExistence type="predicted"/>
<gene>
    <name evidence="2" type="ORF">SLS60_007978</name>
</gene>
<dbReference type="EMBL" id="JAKJXO020000011">
    <property type="protein sequence ID" value="KAL1598836.1"/>
    <property type="molecule type" value="Genomic_DNA"/>
</dbReference>
<protein>
    <submittedName>
        <fullName evidence="2">Uncharacterized protein</fullName>
    </submittedName>
</protein>
<name>A0ABR3R329_9PLEO</name>
<sequence>MTGNYTRTHDSPSSNSDLSKYSLPTRTSDMTSPVDPDLIQFSELQRVVRTPELREGYIDEKGKLVGRHVNKEDPAEMTDTSVQGGRLF</sequence>
<keyword evidence="3" id="KW-1185">Reference proteome</keyword>
<feature type="region of interest" description="Disordered" evidence="1">
    <location>
        <begin position="1"/>
        <end position="35"/>
    </location>
</feature>